<evidence type="ECO:0000313" key="3">
    <source>
        <dbReference type="Proteomes" id="UP000515800"/>
    </source>
</evidence>
<dbReference type="EMBL" id="CP060724">
    <property type="protein sequence ID" value="QNN75197.1"/>
    <property type="molecule type" value="Genomic_DNA"/>
</dbReference>
<evidence type="ECO:0000259" key="1">
    <source>
        <dbReference type="Pfam" id="PF03559"/>
    </source>
</evidence>
<organism evidence="2 3">
    <name type="scientific">Weissella diestrammenae</name>
    <dbReference type="NCBI Taxonomy" id="1162633"/>
    <lineage>
        <taxon>Bacteria</taxon>
        <taxon>Bacillati</taxon>
        <taxon>Bacillota</taxon>
        <taxon>Bacilli</taxon>
        <taxon>Lactobacillales</taxon>
        <taxon>Lactobacillaceae</taxon>
        <taxon>Weissella</taxon>
    </lineage>
</organism>
<reference evidence="2 3" key="1">
    <citation type="submission" date="2020-08" db="EMBL/GenBank/DDBJ databases">
        <title>Genome sequence of Weissella diestrammenae KACC 16890T.</title>
        <authorList>
            <person name="Hyun D.-W."/>
            <person name="Bae J.-W."/>
        </authorList>
    </citation>
    <scope>NUCLEOTIDE SEQUENCE [LARGE SCALE GENOMIC DNA]</scope>
    <source>
        <strain evidence="2 3">KACC 16890</strain>
    </source>
</reference>
<dbReference type="Gene3D" id="3.90.79.40">
    <property type="entry name" value="EvaA sugar 2,3-dehydratase subunit"/>
    <property type="match status" value="2"/>
</dbReference>
<proteinExistence type="predicted"/>
<feature type="domain" description="dTDP-4-dehydro-6-deoxy-alpha-D-glucopyranose 2,3-dehydratase" evidence="1">
    <location>
        <begin position="24"/>
        <end position="223"/>
    </location>
</feature>
<sequence length="464" mass="53831">MTEKLTQDILRSWQCEEGNVNSYQDILNWITDRNKKTTVEVNPITLDQSNSWYHDQKNGYITNVNHGFFQISGIQLFEDQELVKEQPIILQTEIGFLGMIIKKVDGVLNFLMQAKIEPGNINAVQLSPTIQATKSNFTAKHGGKKPAYLDYFLNSENYQVLYDQIQSEQSGRFYKKRNRNMIVFVEDEIELLPNFKWMTLGQIKKMLDEPNLINMDTRTVISGIPFQTRHYSDKDLELLSETFTDISMFNSIFISEPSDYLPQITKKINDYKMFTNCWTRIVPISEMKSWRLNQNGIKSYTSDNFSVGYFEVAIEGREITSWTQPLIVAEGIAELGLILRNHHGTKEILIKLTPEIGTMDAIELGPTIQWESLERGEAHNNVEKLYLDNLEHNDRILRHVMLSEEGGRFYHEQNLNVIMEIGNDDLQSLPENYIWVSYSALNYLIQSNNVLNIQLRNLLSMLMI</sequence>
<dbReference type="Pfam" id="PF03559">
    <property type="entry name" value="Hexose_dehydrat"/>
    <property type="match status" value="2"/>
</dbReference>
<dbReference type="InterPro" id="IPR038153">
    <property type="entry name" value="EvaA-like_sf"/>
</dbReference>
<accession>A0A7G9T522</accession>
<dbReference type="KEGG" id="wdi:H9L19_07475"/>
<evidence type="ECO:0000313" key="2">
    <source>
        <dbReference type="EMBL" id="QNN75197.1"/>
    </source>
</evidence>
<protein>
    <submittedName>
        <fullName evidence="2">NDP-hexose 2,3-dehydratase family protein</fullName>
    </submittedName>
</protein>
<dbReference type="GO" id="GO:0016829">
    <property type="term" value="F:lyase activity"/>
    <property type="evidence" value="ECO:0007669"/>
    <property type="project" value="InterPro"/>
</dbReference>
<keyword evidence="3" id="KW-1185">Reference proteome</keyword>
<dbReference type="AlphaFoldDB" id="A0A7G9T522"/>
<feature type="domain" description="dTDP-4-dehydro-6-deoxy-alpha-D-glucopyranose 2,3-dehydratase" evidence="1">
    <location>
        <begin position="265"/>
        <end position="462"/>
    </location>
</feature>
<dbReference type="InterPro" id="IPR005212">
    <property type="entry name" value="EvaA-like"/>
</dbReference>
<gene>
    <name evidence="2" type="ORF">H9L19_07475</name>
</gene>
<dbReference type="RefSeq" id="WP_187529031.1">
    <property type="nucleotide sequence ID" value="NZ_CP060724.1"/>
</dbReference>
<name>A0A7G9T522_9LACO</name>
<dbReference type="Proteomes" id="UP000515800">
    <property type="component" value="Chromosome"/>
</dbReference>